<sequence>MNFVGKNFKLACMLSLLLGAGSVHATQFSIQGSDVVTNSGYGFSYSGDGGNPTNSVNDARGSVGDGGYDAFDGMGYLSNTGSLSVTRRTEAFQSLNLYRWFDTFTNNTGSTITQTINWWGNLGSDGYQTTYAGPGSSFINVDNNGYDPVGAYIYGNNTFASTSMNSSWYCGPEGQWSCYDNVNISTTLTLDAGQSASLLNFVFLARDNNDRSGDVALATNTAANLVANPYLDGLNQDERSRILNWGGMPSEVPEPGTAALLGLGLFGFMMSRRRKS</sequence>
<evidence type="ECO:0000313" key="3">
    <source>
        <dbReference type="EMBL" id="SNT22858.1"/>
    </source>
</evidence>
<keyword evidence="1" id="KW-0732">Signal</keyword>
<dbReference type="EMBL" id="FZOT01000018">
    <property type="protein sequence ID" value="SNT22858.1"/>
    <property type="molecule type" value="Genomic_DNA"/>
</dbReference>
<dbReference type="Pfam" id="PF07589">
    <property type="entry name" value="PEP-CTERM"/>
    <property type="match status" value="1"/>
</dbReference>
<feature type="domain" description="Ice-binding protein C-terminal" evidence="2">
    <location>
        <begin position="252"/>
        <end position="273"/>
    </location>
</feature>
<dbReference type="NCBIfam" id="TIGR02595">
    <property type="entry name" value="PEP_CTERM"/>
    <property type="match status" value="1"/>
</dbReference>
<protein>
    <submittedName>
        <fullName evidence="3">PEP-CTERM protein-sorting domain-containing protein</fullName>
    </submittedName>
</protein>
<evidence type="ECO:0000313" key="4">
    <source>
        <dbReference type="Proteomes" id="UP000198284"/>
    </source>
</evidence>
<dbReference type="RefSeq" id="WP_089401123.1">
    <property type="nucleotide sequence ID" value="NZ_FZOT01000018.1"/>
</dbReference>
<reference evidence="3 4" key="1">
    <citation type="submission" date="2017-06" db="EMBL/GenBank/DDBJ databases">
        <authorList>
            <person name="Kim H.J."/>
            <person name="Triplett B.A."/>
        </authorList>
    </citation>
    <scope>NUCLEOTIDE SEQUENCE [LARGE SCALE GENOMIC DNA]</scope>
    <source>
        <strain evidence="3 4">U15</strain>
    </source>
</reference>
<gene>
    <name evidence="3" type="ORF">SAMN06265795_1183</name>
</gene>
<feature type="signal peptide" evidence="1">
    <location>
        <begin position="1"/>
        <end position="25"/>
    </location>
</feature>
<accession>A0A239KYY1</accession>
<organism evidence="3 4">
    <name type="scientific">Noviherbaspirillum humi</name>
    <dbReference type="NCBI Taxonomy" id="1688639"/>
    <lineage>
        <taxon>Bacteria</taxon>
        <taxon>Pseudomonadati</taxon>
        <taxon>Pseudomonadota</taxon>
        <taxon>Betaproteobacteria</taxon>
        <taxon>Burkholderiales</taxon>
        <taxon>Oxalobacteraceae</taxon>
        <taxon>Noviherbaspirillum</taxon>
    </lineage>
</organism>
<dbReference type="Proteomes" id="UP000198284">
    <property type="component" value="Unassembled WGS sequence"/>
</dbReference>
<evidence type="ECO:0000259" key="2">
    <source>
        <dbReference type="Pfam" id="PF07589"/>
    </source>
</evidence>
<dbReference type="InterPro" id="IPR013424">
    <property type="entry name" value="Ice-binding_C"/>
</dbReference>
<dbReference type="AlphaFoldDB" id="A0A239KYY1"/>
<feature type="chain" id="PRO_5012512039" evidence="1">
    <location>
        <begin position="26"/>
        <end position="276"/>
    </location>
</feature>
<dbReference type="OrthoDB" id="8840868at2"/>
<evidence type="ECO:0000256" key="1">
    <source>
        <dbReference type="SAM" id="SignalP"/>
    </source>
</evidence>
<proteinExistence type="predicted"/>
<keyword evidence="4" id="KW-1185">Reference proteome</keyword>
<name>A0A239KYY1_9BURK</name>